<proteinExistence type="predicted"/>
<feature type="region of interest" description="Disordered" evidence="1">
    <location>
        <begin position="35"/>
        <end position="124"/>
    </location>
</feature>
<feature type="compositionally biased region" description="Polar residues" evidence="1">
    <location>
        <begin position="39"/>
        <end position="66"/>
    </location>
</feature>
<sequence length="660" mass="72145">MNEDEAIIFAQGAASLALAASALAEAAQALSEAAAALSTMDQDAKSPSTIYQSFGNTPGVSESQVTDDGKDQTQEIDDDDASSVGANTGNNVYRRDTTPEIVSNEAPRSSDPAPTVSVSQSQVHHKYIGGQKQSGVNSLDGLLSPGRFYLVLEEEFDALPLILAYATAAARTVCYVPTSGSLFPWESIISAIIPHRRVRSAVSISGNSIMQLSDIVTDFASSDDGSVLVLRSTYIARANDFKAHSISDSLIFWGLPGPKFWPGLVEAIQQSRHTLLILSQCEYNDQACQSFLTGLGSSFDAHPRYPELNSFELDSILADFRDNVERTISRAQHSQNIQSIYEELLESPINDTGNLCFVTKSAIERADVVNKFIARVFLRGRIQDGTSRLTFNSQELQIPERVHKRLGTIFGKNAGSTKDTTNAKPKPAINQEVRPLNSPSTFAHHPGRWYIAPQIDSDVIPLICYLANEHPKSVCVISHSQSAFPYGDLFDRVSTYDVTRTGKSLRSTETALARFSGTSLKTGLCLLRGHSGGNNPTTSRHVKADALIYWGLPAQDSFLWPSQVAQGQFTHVYLIVPPGQMPTVTSLTGSAFQEHPNSVLLNAQGPGSLLHTTREKVRPALVNMTYGTIKTMVNCYKPMHPPDYPFGEFLRKVMLRTFYM</sequence>
<comment type="caution">
    <text evidence="2">The sequence shown here is derived from an EMBL/GenBank/DDBJ whole genome shotgun (WGS) entry which is preliminary data.</text>
</comment>
<name>A0A8H3ADU2_9AGAM</name>
<dbReference type="AlphaFoldDB" id="A0A8H3ADU2"/>
<dbReference type="Proteomes" id="UP000663853">
    <property type="component" value="Unassembled WGS sequence"/>
</dbReference>
<organism evidence="2 3">
    <name type="scientific">Rhizoctonia solani</name>
    <dbReference type="NCBI Taxonomy" id="456999"/>
    <lineage>
        <taxon>Eukaryota</taxon>
        <taxon>Fungi</taxon>
        <taxon>Dikarya</taxon>
        <taxon>Basidiomycota</taxon>
        <taxon>Agaricomycotina</taxon>
        <taxon>Agaricomycetes</taxon>
        <taxon>Cantharellales</taxon>
        <taxon>Ceratobasidiaceae</taxon>
        <taxon>Rhizoctonia</taxon>
    </lineage>
</organism>
<evidence type="ECO:0000313" key="3">
    <source>
        <dbReference type="Proteomes" id="UP000663853"/>
    </source>
</evidence>
<accession>A0A8H3ADU2</accession>
<gene>
    <name evidence="2" type="ORF">RDB_LOCUS2792</name>
</gene>
<protein>
    <submittedName>
        <fullName evidence="2">Uncharacterized protein</fullName>
    </submittedName>
</protein>
<evidence type="ECO:0000313" key="2">
    <source>
        <dbReference type="EMBL" id="CAE6412920.1"/>
    </source>
</evidence>
<reference evidence="2" key="1">
    <citation type="submission" date="2021-01" db="EMBL/GenBank/DDBJ databases">
        <authorList>
            <person name="Kaushik A."/>
        </authorList>
    </citation>
    <scope>NUCLEOTIDE SEQUENCE</scope>
    <source>
        <strain evidence="2">AG6-10EEA</strain>
    </source>
</reference>
<dbReference type="EMBL" id="CAJMXA010000044">
    <property type="protein sequence ID" value="CAE6412920.1"/>
    <property type="molecule type" value="Genomic_DNA"/>
</dbReference>
<evidence type="ECO:0000256" key="1">
    <source>
        <dbReference type="SAM" id="MobiDB-lite"/>
    </source>
</evidence>